<evidence type="ECO:0000313" key="2">
    <source>
        <dbReference type="Proteomes" id="UP001165186"/>
    </source>
</evidence>
<evidence type="ECO:0000313" key="1">
    <source>
        <dbReference type="EMBL" id="GME23939.1"/>
    </source>
</evidence>
<protein>
    <submittedName>
        <fullName evidence="1">Acetyl-CoA synthetase-like protein</fullName>
    </submittedName>
</protein>
<name>A0ACB5RTX9_9PEZI</name>
<comment type="caution">
    <text evidence="1">The sequence shown here is derived from an EMBL/GenBank/DDBJ whole genome shotgun (WGS) entry which is preliminary data.</text>
</comment>
<dbReference type="EMBL" id="BSXG01000010">
    <property type="protein sequence ID" value="GME23939.1"/>
    <property type="molecule type" value="Genomic_DNA"/>
</dbReference>
<accession>A0ACB5RTX9</accession>
<gene>
    <name evidence="1" type="primary">g6027</name>
    <name evidence="1" type="ORF">NpPPO83_00006027</name>
</gene>
<proteinExistence type="predicted"/>
<reference evidence="1" key="1">
    <citation type="submission" date="2024-09" db="EMBL/GenBank/DDBJ databases">
        <title>Draft Genome Sequences of Neofusicoccum parvum.</title>
        <authorList>
            <person name="Ashida A."/>
            <person name="Camagna M."/>
            <person name="Tanaka A."/>
            <person name="Takemoto D."/>
        </authorList>
    </citation>
    <scope>NUCLEOTIDE SEQUENCE</scope>
    <source>
        <strain evidence="1">PPO83</strain>
    </source>
</reference>
<dbReference type="Proteomes" id="UP001165186">
    <property type="component" value="Unassembled WGS sequence"/>
</dbReference>
<keyword evidence="2" id="KW-1185">Reference proteome</keyword>
<sequence>MESDAGLFIYIAALLASGIPLTIPLQAVLLSARLSAESVRHLLNETGAQSILLSKRTERLIAEDVVGLVEAQVVPPYSLFLESSVDSDPSSGPRHDARMNVDENDLNVLILHSSGTTGLPKPIRLAHRYLLGYAACHSFAKDEPVNWPNLSTLPLYHGFGLLAPCLSLSVGMPCVFPPSTIIPAAHSTTELLSTFGVQSLMTVPSILEDMLALPAAADRNRALSSLRLMRFVAVGGGPLGADAGAALAAAAVPVLNHYGATEIGAIAPIFQPGPDYDYRYLRLRTDLGLQLHPVAETQGEEPQRYKLVGRPFGWGRTFEIQDEIVRRPGAARVEVRILGRRDDLIVLSNGEKVVPRSLEQALAQDQAIRTAVCVGQGYFELALLVEPSGSMPEGDEAFVDHVWRLVAELNPSLDRHARISSRRAIIVKPAGKTIPRSDKGSVMRREVQTVFEKEIRAAYEALELESSSTDVALDVGQLDGSVRKLVEMVMSNKLAAKSAWKADDDLFELGMDSLQAARLARFLNSSVAKACQGPLQPPKVQSFY</sequence>
<organism evidence="1 2">
    <name type="scientific">Neofusicoccum parvum</name>
    <dbReference type="NCBI Taxonomy" id="310453"/>
    <lineage>
        <taxon>Eukaryota</taxon>
        <taxon>Fungi</taxon>
        <taxon>Dikarya</taxon>
        <taxon>Ascomycota</taxon>
        <taxon>Pezizomycotina</taxon>
        <taxon>Dothideomycetes</taxon>
        <taxon>Dothideomycetes incertae sedis</taxon>
        <taxon>Botryosphaeriales</taxon>
        <taxon>Botryosphaeriaceae</taxon>
        <taxon>Neofusicoccum</taxon>
    </lineage>
</organism>